<proteinExistence type="predicted"/>
<name>A0A5J4TBE8_9EUKA</name>
<gene>
    <name evidence="1" type="ORF">EZS28_049472</name>
</gene>
<sequence>MGITDRQTVCLSGGSIVTSISSKDR</sequence>
<protein>
    <submittedName>
        <fullName evidence="1">Uncharacterized protein</fullName>
    </submittedName>
</protein>
<feature type="non-terminal residue" evidence="1">
    <location>
        <position position="25"/>
    </location>
</feature>
<organism evidence="1 2">
    <name type="scientific">Streblomastix strix</name>
    <dbReference type="NCBI Taxonomy" id="222440"/>
    <lineage>
        <taxon>Eukaryota</taxon>
        <taxon>Metamonada</taxon>
        <taxon>Preaxostyla</taxon>
        <taxon>Oxymonadida</taxon>
        <taxon>Streblomastigidae</taxon>
        <taxon>Streblomastix</taxon>
    </lineage>
</organism>
<evidence type="ECO:0000313" key="1">
    <source>
        <dbReference type="EMBL" id="KAA6355001.1"/>
    </source>
</evidence>
<accession>A0A5J4TBE8</accession>
<dbReference type="EMBL" id="SNRW01035336">
    <property type="protein sequence ID" value="KAA6355001.1"/>
    <property type="molecule type" value="Genomic_DNA"/>
</dbReference>
<comment type="caution">
    <text evidence="1">The sequence shown here is derived from an EMBL/GenBank/DDBJ whole genome shotgun (WGS) entry which is preliminary data.</text>
</comment>
<evidence type="ECO:0000313" key="2">
    <source>
        <dbReference type="Proteomes" id="UP000324800"/>
    </source>
</evidence>
<dbReference type="AlphaFoldDB" id="A0A5J4TBE8"/>
<reference evidence="1 2" key="1">
    <citation type="submission" date="2019-03" db="EMBL/GenBank/DDBJ databases">
        <title>Single cell metagenomics reveals metabolic interactions within the superorganism composed of flagellate Streblomastix strix and complex community of Bacteroidetes bacteria on its surface.</title>
        <authorList>
            <person name="Treitli S.C."/>
            <person name="Kolisko M."/>
            <person name="Husnik F."/>
            <person name="Keeling P."/>
            <person name="Hampl V."/>
        </authorList>
    </citation>
    <scope>NUCLEOTIDE SEQUENCE [LARGE SCALE GENOMIC DNA]</scope>
    <source>
        <strain evidence="1">ST1C</strain>
    </source>
</reference>
<dbReference type="Proteomes" id="UP000324800">
    <property type="component" value="Unassembled WGS sequence"/>
</dbReference>